<dbReference type="AlphaFoldDB" id="A0AAF0INK3"/>
<evidence type="ECO:0000313" key="2">
    <source>
        <dbReference type="Proteomes" id="UP001219355"/>
    </source>
</evidence>
<sequence length="317" mass="36235">MSITSASITANPNLLSASNLGPDHRAALELTISNILSTDLAFETFAQVVDGIPICDAYFEYYSPKHRPEYLQNLKPSEEACQIFKAFHAQFHADMLQFAGNIAQAYQNADPGSKTFNLRLMELIAIACHNIATRLYIEADGGLRKPTGPPTLPPNRHPLLRPPPPKVAELYHADYEDWEQYPNGVADMVGYWAEYRLFGGVVIFDRGESGLECENAFIHPIDGHKIFQLSDHQIAHFTRFALSEHQPPPTRRSYDTRFRAEKYARRVDPYDAMALHIYRDRYERKIPEVRPHSCVRWLEDDPLLLDQYKLLIERHGG</sequence>
<protein>
    <submittedName>
        <fullName evidence="1">Uncharacterized protein</fullName>
    </submittedName>
</protein>
<dbReference type="Proteomes" id="UP001219355">
    <property type="component" value="Chromosome 4"/>
</dbReference>
<organism evidence="1 2">
    <name type="scientific">Emydomyces testavorans</name>
    <dbReference type="NCBI Taxonomy" id="2070801"/>
    <lineage>
        <taxon>Eukaryota</taxon>
        <taxon>Fungi</taxon>
        <taxon>Dikarya</taxon>
        <taxon>Ascomycota</taxon>
        <taxon>Pezizomycotina</taxon>
        <taxon>Eurotiomycetes</taxon>
        <taxon>Eurotiomycetidae</taxon>
        <taxon>Onygenales</taxon>
        <taxon>Nannizziopsiaceae</taxon>
        <taxon>Emydomyces</taxon>
    </lineage>
</organism>
<evidence type="ECO:0000313" key="1">
    <source>
        <dbReference type="EMBL" id="WEW60914.1"/>
    </source>
</evidence>
<gene>
    <name evidence="1" type="ORF">PRK78_006402</name>
</gene>
<accession>A0AAF0INK3</accession>
<dbReference type="EMBL" id="CP120630">
    <property type="protein sequence ID" value="WEW60914.1"/>
    <property type="molecule type" value="Genomic_DNA"/>
</dbReference>
<name>A0AAF0INK3_9EURO</name>
<reference evidence="1" key="1">
    <citation type="submission" date="2023-03" db="EMBL/GenBank/DDBJ databases">
        <title>Emydomyces testavorans Genome Sequence.</title>
        <authorList>
            <person name="Hoyer L."/>
        </authorList>
    </citation>
    <scope>NUCLEOTIDE SEQUENCE</scope>
    <source>
        <strain evidence="1">16-2883</strain>
    </source>
</reference>
<keyword evidence="2" id="KW-1185">Reference proteome</keyword>
<proteinExistence type="predicted"/>